<dbReference type="GO" id="GO:0009007">
    <property type="term" value="F:site-specific DNA-methyltransferase (adenine-specific) activity"/>
    <property type="evidence" value="ECO:0007669"/>
    <property type="project" value="UniProtKB-EC"/>
</dbReference>
<evidence type="ECO:0000259" key="6">
    <source>
        <dbReference type="Pfam" id="PF02384"/>
    </source>
</evidence>
<dbReference type="Pfam" id="PF18135">
    <property type="entry name" value="Type_ISP_C"/>
    <property type="match status" value="1"/>
</dbReference>
<dbReference type="RefSeq" id="WP_077115635.1">
    <property type="nucleotide sequence ID" value="NZ_MUKP01000021.1"/>
</dbReference>
<dbReference type="InterPro" id="IPR003356">
    <property type="entry name" value="DNA_methylase_A-5"/>
</dbReference>
<evidence type="ECO:0000256" key="3">
    <source>
        <dbReference type="ARBA" id="ARBA00022679"/>
    </source>
</evidence>
<protein>
    <recommendedName>
        <fullName evidence="1">site-specific DNA-methyltransferase (adenine-specific)</fullName>
        <ecNumber evidence="1">2.1.1.72</ecNumber>
    </recommendedName>
</protein>
<evidence type="ECO:0000256" key="2">
    <source>
        <dbReference type="ARBA" id="ARBA00022603"/>
    </source>
</evidence>
<comment type="catalytic activity">
    <reaction evidence="4">
        <text>a 2'-deoxyadenosine in DNA + S-adenosyl-L-methionine = an N(6)-methyl-2'-deoxyadenosine in DNA + S-adenosyl-L-homocysteine + H(+)</text>
        <dbReference type="Rhea" id="RHEA:15197"/>
        <dbReference type="Rhea" id="RHEA-COMP:12418"/>
        <dbReference type="Rhea" id="RHEA-COMP:12419"/>
        <dbReference type="ChEBI" id="CHEBI:15378"/>
        <dbReference type="ChEBI" id="CHEBI:57856"/>
        <dbReference type="ChEBI" id="CHEBI:59789"/>
        <dbReference type="ChEBI" id="CHEBI:90615"/>
        <dbReference type="ChEBI" id="CHEBI:90616"/>
        <dbReference type="EC" id="2.1.1.72"/>
    </reaction>
</comment>
<evidence type="ECO:0000259" key="7">
    <source>
        <dbReference type="Pfam" id="PF18135"/>
    </source>
</evidence>
<sequence length="1105" mass="121697">MTSAAPGWLSDAVAEFGSACRNKLAGPGDREAAIRSPLEGLLGAVGSHLEIPAVFHDEVRDTARQVRPDYGVSVGGTVIGYIEVKAPGKPIDPARLRSHDKQQWERQQDLPNLLYTNGTEWRLYQDGEPWGEPLHFAGGGLAVAGAGLEAPAQFEFLMATFLRWKPNPITSVGALVRAVAPLTRLLRGEVLDQLKAEQRAVDGGANKDDQPFLGLAQDWRMLLFPQADDATFADGYAQTVTFALLLARTEGIAIAGSSLHEVGKALGPEHSLMGRALQLLTSDVAADFVVTLDLLARVVDVVDWPQVRRAQRDTYLHLYEHFLEEYDNDLRKLSGSYYTPREVVDFMVRLTEEALVTRLDKADGFRDDEVTTIDPAMGTGTYLHAILEHVASEIEGHEGPGAVPGEVQRAAERLVGFELQMGPYAVAELRTADLLKKHRAVPPPNGMRLYVTDTLDDPYAAQTQLASGLRLIAQQRKKANEIKAKAAVTVVIGNPPYRERAEGRGGWVESGSKAEGKKPRAILEDFREADNGLFEYTLKNLYVYFWRWATWKVWESTPADPDGDAGIVCFITTSGYLRGPGFKGMRRYLRKWASEGWIIDVTPEGQTPDVPTRIFPGVRQPLAIGLFVRKADTSADIPATIRFRSVAGRQAQKFDALKAITLDGAGWHSARTDWTAPLTPAADGAWDQHPAMDDLFPWLAPGVKPNRTWVYAPARSILDERWRQIIGASTREEKAHLFKEGRDAHLDRVKQPLPGAGTHRSSGPFAAETGLPPAALRIAYRAFDRQWIIPDSRLMDTERPQLWEARLPGQVFVVEQHSKPISSGPGLLFTTLIPDMDHFNNRGGRTLPFLHPDGSANLAPGFLSALSSILGGGISAAQVLAYIAGVVAHPSYTRTFTNELTTPGIRVPVTSDAELFAEAAELGEQVLWLHTYGTAVPGVDRPEGNVRYPAGDERRPLALTPITEMPETMDYHEDRRILRIGAGEFGPVPPAVWAYDVGGKNVVKSWFNYRKASPGGKKTSPLDNIHVHQWPAEWTSELLDLLSVLGRLVELEPRQADLLDKILQGPLLTRTELATMGVSWPTNRNDRKPRRGLSPTDDSTEMTLL</sequence>
<evidence type="ECO:0000256" key="4">
    <source>
        <dbReference type="ARBA" id="ARBA00047942"/>
    </source>
</evidence>
<name>A0A1V2TJD1_9NOCA</name>
<dbReference type="PANTHER" id="PTHR33841:SF1">
    <property type="entry name" value="DNA METHYLTRANSFERASE A"/>
    <property type="match status" value="1"/>
</dbReference>
<evidence type="ECO:0000313" key="8">
    <source>
        <dbReference type="EMBL" id="ONM49578.1"/>
    </source>
</evidence>
<feature type="region of interest" description="Disordered" evidence="5">
    <location>
        <begin position="1078"/>
        <end position="1105"/>
    </location>
</feature>
<dbReference type="OrthoDB" id="9776021at2"/>
<dbReference type="GO" id="GO:0008170">
    <property type="term" value="F:N-methyltransferase activity"/>
    <property type="evidence" value="ECO:0007669"/>
    <property type="project" value="InterPro"/>
</dbReference>
<dbReference type="Pfam" id="PF02384">
    <property type="entry name" value="N6_Mtase"/>
    <property type="match status" value="1"/>
</dbReference>
<comment type="caution">
    <text evidence="8">The sequence shown here is derived from an EMBL/GenBank/DDBJ whole genome shotgun (WGS) entry which is preliminary data.</text>
</comment>
<organism evidence="8 9">
    <name type="scientific">Nocardia donostiensis</name>
    <dbReference type="NCBI Taxonomy" id="1538463"/>
    <lineage>
        <taxon>Bacteria</taxon>
        <taxon>Bacillati</taxon>
        <taxon>Actinomycetota</taxon>
        <taxon>Actinomycetes</taxon>
        <taxon>Mycobacteriales</taxon>
        <taxon>Nocardiaceae</taxon>
        <taxon>Nocardia</taxon>
    </lineage>
</organism>
<accession>A0A1V2TJD1</accession>
<keyword evidence="2" id="KW-0489">Methyltransferase</keyword>
<keyword evidence="9" id="KW-1185">Reference proteome</keyword>
<dbReference type="GO" id="GO:0003677">
    <property type="term" value="F:DNA binding"/>
    <property type="evidence" value="ECO:0007669"/>
    <property type="project" value="InterPro"/>
</dbReference>
<feature type="domain" description="DNA methylase adenine-specific" evidence="6">
    <location>
        <begin position="311"/>
        <end position="499"/>
    </location>
</feature>
<dbReference type="InterPro" id="IPR050953">
    <property type="entry name" value="N4_N6_ade-DNA_methylase"/>
</dbReference>
<evidence type="ECO:0000256" key="5">
    <source>
        <dbReference type="SAM" id="MobiDB-lite"/>
    </source>
</evidence>
<evidence type="ECO:0000313" key="9">
    <source>
        <dbReference type="Proteomes" id="UP000188836"/>
    </source>
</evidence>
<dbReference type="GO" id="GO:0032259">
    <property type="term" value="P:methylation"/>
    <property type="evidence" value="ECO:0007669"/>
    <property type="project" value="UniProtKB-KW"/>
</dbReference>
<dbReference type="EMBL" id="MUMY01000004">
    <property type="protein sequence ID" value="ONM49578.1"/>
    <property type="molecule type" value="Genomic_DNA"/>
</dbReference>
<dbReference type="SUPFAM" id="SSF53335">
    <property type="entry name" value="S-adenosyl-L-methionine-dependent methyltransferases"/>
    <property type="match status" value="1"/>
</dbReference>
<evidence type="ECO:0000256" key="1">
    <source>
        <dbReference type="ARBA" id="ARBA00011900"/>
    </source>
</evidence>
<feature type="domain" description="Type ISP restriction-modification enzyme LLaBIII C-terminal specificity" evidence="7">
    <location>
        <begin position="694"/>
        <end position="1041"/>
    </location>
</feature>
<gene>
    <name evidence="8" type="ORF">B0T46_06950</name>
</gene>
<dbReference type="Gene3D" id="3.40.50.150">
    <property type="entry name" value="Vaccinia Virus protein VP39"/>
    <property type="match status" value="1"/>
</dbReference>
<proteinExistence type="predicted"/>
<dbReference type="EC" id="2.1.1.72" evidence="1"/>
<dbReference type="PANTHER" id="PTHR33841">
    <property type="entry name" value="DNA METHYLTRANSFERASE YEEA-RELATED"/>
    <property type="match status" value="1"/>
</dbReference>
<dbReference type="AlphaFoldDB" id="A0A1V2TJD1"/>
<dbReference type="Proteomes" id="UP000188836">
    <property type="component" value="Unassembled WGS sequence"/>
</dbReference>
<dbReference type="InterPro" id="IPR041635">
    <property type="entry name" value="Type_ISP_LLaBIII_C"/>
</dbReference>
<reference evidence="8 9" key="1">
    <citation type="journal article" date="2016" name="Antonie Van Leeuwenhoek">
        <title>Nocardia donostiensis sp. nov., isolated from human respiratory specimens.</title>
        <authorList>
            <person name="Ercibengoa M."/>
            <person name="Bell M."/>
            <person name="Marimon J.M."/>
            <person name="Humrighouse B."/>
            <person name="Klenk H.P."/>
            <person name="Potter G."/>
            <person name="Perez-Trallero E."/>
        </authorList>
    </citation>
    <scope>NUCLEOTIDE SEQUENCE [LARGE SCALE GENOMIC DNA]</scope>
    <source>
        <strain evidence="8 9">X1655</strain>
    </source>
</reference>
<dbReference type="InterPro" id="IPR029063">
    <property type="entry name" value="SAM-dependent_MTases_sf"/>
</dbReference>
<keyword evidence="3" id="KW-0808">Transferase</keyword>
<dbReference type="PRINTS" id="PR00507">
    <property type="entry name" value="N12N6MTFRASE"/>
</dbReference>